<reference evidence="3 4" key="1">
    <citation type="submission" date="2023-10" db="EMBL/GenBank/DDBJ databases">
        <title>Characteristics and mechanism of a salt-tolerant marine origin heterotrophic nitrifying- aerobic denitrifying bacteria Marinobacter xestospongiae HN1.</title>
        <authorList>
            <person name="Qi R."/>
        </authorList>
    </citation>
    <scope>NUCLEOTIDE SEQUENCE [LARGE SCALE GENOMIC DNA]</scope>
    <source>
        <strain evidence="3 4">HN1</strain>
    </source>
</reference>
<evidence type="ECO:0000313" key="3">
    <source>
        <dbReference type="EMBL" id="MDV2079163.1"/>
    </source>
</evidence>
<evidence type="ECO:0000256" key="1">
    <source>
        <dbReference type="SAM" id="MobiDB-lite"/>
    </source>
</evidence>
<feature type="compositionally biased region" description="Gly residues" evidence="1">
    <location>
        <begin position="33"/>
        <end position="53"/>
    </location>
</feature>
<keyword evidence="4" id="KW-1185">Reference proteome</keyword>
<accession>A0ABU3VY02</accession>
<feature type="signal peptide" evidence="2">
    <location>
        <begin position="1"/>
        <end position="22"/>
    </location>
</feature>
<protein>
    <submittedName>
        <fullName evidence="3">Uncharacterized protein</fullName>
    </submittedName>
</protein>
<keyword evidence="2" id="KW-0732">Signal</keyword>
<evidence type="ECO:0000256" key="2">
    <source>
        <dbReference type="SAM" id="SignalP"/>
    </source>
</evidence>
<dbReference type="PROSITE" id="PS51257">
    <property type="entry name" value="PROKAR_LIPOPROTEIN"/>
    <property type="match status" value="1"/>
</dbReference>
<feature type="chain" id="PRO_5045292400" evidence="2">
    <location>
        <begin position="23"/>
        <end position="334"/>
    </location>
</feature>
<dbReference type="EMBL" id="JAWIIJ010000006">
    <property type="protein sequence ID" value="MDV2079163.1"/>
    <property type="molecule type" value="Genomic_DNA"/>
</dbReference>
<feature type="region of interest" description="Disordered" evidence="1">
    <location>
        <begin position="24"/>
        <end position="61"/>
    </location>
</feature>
<comment type="caution">
    <text evidence="3">The sequence shown here is derived from an EMBL/GenBank/DDBJ whole genome shotgun (WGS) entry which is preliminary data.</text>
</comment>
<dbReference type="RefSeq" id="WP_316973779.1">
    <property type="nucleotide sequence ID" value="NZ_JAWIIJ010000006.1"/>
</dbReference>
<gene>
    <name evidence="3" type="ORF">RYS15_10710</name>
</gene>
<evidence type="ECO:0000313" key="4">
    <source>
        <dbReference type="Proteomes" id="UP001269819"/>
    </source>
</evidence>
<organism evidence="3 4">
    <name type="scientific">Marinobacter xestospongiae</name>
    <dbReference type="NCBI Taxonomy" id="994319"/>
    <lineage>
        <taxon>Bacteria</taxon>
        <taxon>Pseudomonadati</taxon>
        <taxon>Pseudomonadota</taxon>
        <taxon>Gammaproteobacteria</taxon>
        <taxon>Pseudomonadales</taxon>
        <taxon>Marinobacteraceae</taxon>
        <taxon>Marinobacter</taxon>
    </lineage>
</organism>
<dbReference type="Proteomes" id="UP001269819">
    <property type="component" value="Unassembled WGS sequence"/>
</dbReference>
<name>A0ABU3VY02_9GAMM</name>
<proteinExistence type="predicted"/>
<sequence>MKMTLLFRMLLCVLVISLTACGGGSGSNSDTDGGSGGDDGTGASDGGDQGDGGSTPVQGSTMITLGGADTSSLGSTAEVSFYAFRENLAGSNLFLSATSSGSAMNFVRLGLGELSASDVDPNAFAADQANAVVFNITDIGVSIRININSVAYLYSATCLSGCTGVDFDTASRTLELDNVVLAPTIGGDSNSQATSDLTLDGTIVWTEADEDPTAPAFDSDLGGAPDRTSDVTLADITGVWDSGAGNDEVYTVFKGDGTYVSYDYMGDAVDMGSNCYEIESDTITDLGNGQFRLGDSRFGTFYFSGDALAFEAPEGTYFLERTTLLESDFSPLCN</sequence>